<comment type="caution">
    <text evidence="1">Lacks conserved residue(s) required for the propagation of feature annotation.</text>
</comment>
<keyword evidence="1" id="KW-0479">Metal-binding</keyword>
<dbReference type="AlphaFoldDB" id="A0AAV2IGG1"/>
<sequence length="486" mass="52440">MALWAPVLTAVLALMAQKTQAQVYVIEGYFVTDYEAVMSYVRLIPGTASFDTKKAQALASMNKDIDYILTEVNQILSTLSANGLVIELRLRKLDILNTNVIPGTSLYPGVPNAVDSGTALNSFQSWLNQQNAYSTLNYDLAILWTGYDLYGSSSIFTAGYAHVGAVCDSKKSTGVVEFNGTYGTATVTAHEIAHILGAEHGGAASKHVMTSYSAPDNAKRWFFSQCSATDIKDYLATLSPNCLLTTSSSSTKPSTTYGSYTGSMLDPDAICQRSLNTTATYMCRANELYSSSTPSGDKVCSQIFCAQPGTSYCSSAYASEGMVCDASKRCNDGKCIPDTSAPANVNPKCLWGDQKLLELFSLGFTGNCTTFLAKYGSSSCYNDAINQRCCASCKPYYTGRVGCEYGDKSTDCGKYAKSAVCPQYKTSMCCNYCYGFVSKRSTKQDRPRGKFDVLLFPTLGATAVLNVTQYPVPFEGTKSKGDNSED</sequence>
<dbReference type="Pfam" id="PF13688">
    <property type="entry name" value="Reprolysin_5"/>
    <property type="match status" value="1"/>
</dbReference>
<dbReference type="PROSITE" id="PS50215">
    <property type="entry name" value="ADAM_MEPRO"/>
    <property type="match status" value="1"/>
</dbReference>
<feature type="chain" id="PRO_5043595454" description="Peptidase M12B domain-containing protein" evidence="2">
    <location>
        <begin position="22"/>
        <end position="486"/>
    </location>
</feature>
<dbReference type="GO" id="GO:0006508">
    <property type="term" value="P:proteolysis"/>
    <property type="evidence" value="ECO:0007669"/>
    <property type="project" value="InterPro"/>
</dbReference>
<protein>
    <recommendedName>
        <fullName evidence="3">Peptidase M12B domain-containing protein</fullName>
    </recommendedName>
</protein>
<dbReference type="GO" id="GO:0004222">
    <property type="term" value="F:metalloendopeptidase activity"/>
    <property type="evidence" value="ECO:0007669"/>
    <property type="project" value="InterPro"/>
</dbReference>
<feature type="active site" evidence="1">
    <location>
        <position position="191"/>
    </location>
</feature>
<keyword evidence="1" id="KW-0862">Zinc</keyword>
<organism evidence="4 5">
    <name type="scientific">Lymnaea stagnalis</name>
    <name type="common">Great pond snail</name>
    <name type="synonym">Helix stagnalis</name>
    <dbReference type="NCBI Taxonomy" id="6523"/>
    <lineage>
        <taxon>Eukaryota</taxon>
        <taxon>Metazoa</taxon>
        <taxon>Spiralia</taxon>
        <taxon>Lophotrochozoa</taxon>
        <taxon>Mollusca</taxon>
        <taxon>Gastropoda</taxon>
        <taxon>Heterobranchia</taxon>
        <taxon>Euthyneura</taxon>
        <taxon>Panpulmonata</taxon>
        <taxon>Hygrophila</taxon>
        <taxon>Lymnaeoidea</taxon>
        <taxon>Lymnaeidae</taxon>
        <taxon>Lymnaea</taxon>
    </lineage>
</organism>
<feature type="binding site" evidence="1">
    <location>
        <position position="194"/>
    </location>
    <ligand>
        <name>Zn(2+)</name>
        <dbReference type="ChEBI" id="CHEBI:29105"/>
        <note>catalytic</note>
    </ligand>
</feature>
<dbReference type="GO" id="GO:0046872">
    <property type="term" value="F:metal ion binding"/>
    <property type="evidence" value="ECO:0007669"/>
    <property type="project" value="UniProtKB-KW"/>
</dbReference>
<keyword evidence="5" id="KW-1185">Reference proteome</keyword>
<feature type="signal peptide" evidence="2">
    <location>
        <begin position="1"/>
        <end position="21"/>
    </location>
</feature>
<proteinExistence type="predicted"/>
<dbReference type="InterPro" id="IPR024079">
    <property type="entry name" value="MetalloPept_cat_dom_sf"/>
</dbReference>
<dbReference type="Gene3D" id="3.40.390.10">
    <property type="entry name" value="Collagenase (Catalytic Domain)"/>
    <property type="match status" value="1"/>
</dbReference>
<comment type="caution">
    <text evidence="4">The sequence shown here is derived from an EMBL/GenBank/DDBJ whole genome shotgun (WGS) entry which is preliminary data.</text>
</comment>
<dbReference type="Proteomes" id="UP001497497">
    <property type="component" value="Unassembled WGS sequence"/>
</dbReference>
<gene>
    <name evidence="4" type="ORF">GSLYS_00017326001</name>
</gene>
<evidence type="ECO:0000259" key="3">
    <source>
        <dbReference type="PROSITE" id="PS50215"/>
    </source>
</evidence>
<dbReference type="EMBL" id="CAXITT010000577">
    <property type="protein sequence ID" value="CAL1543813.1"/>
    <property type="molecule type" value="Genomic_DNA"/>
</dbReference>
<reference evidence="4 5" key="1">
    <citation type="submission" date="2024-04" db="EMBL/GenBank/DDBJ databases">
        <authorList>
            <consortium name="Genoscope - CEA"/>
            <person name="William W."/>
        </authorList>
    </citation>
    <scope>NUCLEOTIDE SEQUENCE [LARGE SCALE GENOMIC DNA]</scope>
</reference>
<feature type="binding site" evidence="1">
    <location>
        <position position="190"/>
    </location>
    <ligand>
        <name>Zn(2+)</name>
        <dbReference type="ChEBI" id="CHEBI:29105"/>
        <note>catalytic</note>
    </ligand>
</feature>
<dbReference type="SUPFAM" id="SSF55486">
    <property type="entry name" value="Metalloproteases ('zincins'), catalytic domain"/>
    <property type="match status" value="1"/>
</dbReference>
<accession>A0AAV2IGG1</accession>
<feature type="domain" description="Peptidase M12B" evidence="3">
    <location>
        <begin position="24"/>
        <end position="247"/>
    </location>
</feature>
<name>A0AAV2IGG1_LYMST</name>
<evidence type="ECO:0000256" key="2">
    <source>
        <dbReference type="SAM" id="SignalP"/>
    </source>
</evidence>
<dbReference type="InterPro" id="IPR001590">
    <property type="entry name" value="Peptidase_M12B"/>
</dbReference>
<feature type="binding site" evidence="1">
    <location>
        <position position="200"/>
    </location>
    <ligand>
        <name>Zn(2+)</name>
        <dbReference type="ChEBI" id="CHEBI:29105"/>
        <note>catalytic</note>
    </ligand>
</feature>
<keyword evidence="2" id="KW-0732">Signal</keyword>
<evidence type="ECO:0000313" key="5">
    <source>
        <dbReference type="Proteomes" id="UP001497497"/>
    </source>
</evidence>
<evidence type="ECO:0000313" key="4">
    <source>
        <dbReference type="EMBL" id="CAL1543813.1"/>
    </source>
</evidence>
<evidence type="ECO:0000256" key="1">
    <source>
        <dbReference type="PROSITE-ProRule" id="PRU00276"/>
    </source>
</evidence>